<dbReference type="EC" id="1.1.1.1" evidence="3"/>
<evidence type="ECO:0000256" key="6">
    <source>
        <dbReference type="ARBA" id="ARBA00023002"/>
    </source>
</evidence>
<dbReference type="InterPro" id="IPR013154">
    <property type="entry name" value="ADH-like_N"/>
</dbReference>
<dbReference type="AlphaFoldDB" id="A0A6C2YSV9"/>
<proteinExistence type="inferred from homology"/>
<dbReference type="PANTHER" id="PTHR42940">
    <property type="entry name" value="ALCOHOL DEHYDROGENASE 1-RELATED"/>
    <property type="match status" value="1"/>
</dbReference>
<dbReference type="GO" id="GO:0005737">
    <property type="term" value="C:cytoplasm"/>
    <property type="evidence" value="ECO:0007669"/>
    <property type="project" value="TreeGrafter"/>
</dbReference>
<evidence type="ECO:0000256" key="4">
    <source>
        <dbReference type="ARBA" id="ARBA00022723"/>
    </source>
</evidence>
<comment type="similarity">
    <text evidence="2 8">Belongs to the zinc-containing alcohol dehydrogenase family.</text>
</comment>
<dbReference type="NCBIfam" id="TIGR03366">
    <property type="entry name" value="HpnZ_proposed"/>
    <property type="match status" value="1"/>
</dbReference>
<dbReference type="InterPro" id="IPR013149">
    <property type="entry name" value="ADH-like_C"/>
</dbReference>
<evidence type="ECO:0000313" key="12">
    <source>
        <dbReference type="Proteomes" id="UP000464378"/>
    </source>
</evidence>
<evidence type="ECO:0000256" key="2">
    <source>
        <dbReference type="ARBA" id="ARBA00008072"/>
    </source>
</evidence>
<evidence type="ECO:0000256" key="1">
    <source>
        <dbReference type="ARBA" id="ARBA00001947"/>
    </source>
</evidence>
<organism evidence="11">
    <name type="scientific">Tuwongella immobilis</name>
    <dbReference type="NCBI Taxonomy" id="692036"/>
    <lineage>
        <taxon>Bacteria</taxon>
        <taxon>Pseudomonadati</taxon>
        <taxon>Planctomycetota</taxon>
        <taxon>Planctomycetia</taxon>
        <taxon>Gemmatales</taxon>
        <taxon>Gemmataceae</taxon>
        <taxon>Tuwongella</taxon>
    </lineage>
</organism>
<evidence type="ECO:0000259" key="9">
    <source>
        <dbReference type="Pfam" id="PF00107"/>
    </source>
</evidence>
<dbReference type="KEGG" id="tim:GMBLW1_43930"/>
<comment type="cofactor">
    <cofactor evidence="1 8">
        <name>Zn(2+)</name>
        <dbReference type="ChEBI" id="CHEBI:29105"/>
    </cofactor>
</comment>
<dbReference type="Gene3D" id="3.40.50.720">
    <property type="entry name" value="NAD(P)-binding Rossmann-like Domain"/>
    <property type="match status" value="1"/>
</dbReference>
<dbReference type="Pfam" id="PF00107">
    <property type="entry name" value="ADH_zinc_N"/>
    <property type="match status" value="1"/>
</dbReference>
<evidence type="ECO:0000259" key="10">
    <source>
        <dbReference type="Pfam" id="PF08240"/>
    </source>
</evidence>
<dbReference type="PANTHER" id="PTHR42940:SF3">
    <property type="entry name" value="ALCOHOL DEHYDROGENASE 1-RELATED"/>
    <property type="match status" value="1"/>
</dbReference>
<evidence type="ECO:0000256" key="7">
    <source>
        <dbReference type="ARBA" id="ARBA00023027"/>
    </source>
</evidence>
<protein>
    <recommendedName>
        <fullName evidence="3">alcohol dehydrogenase</fullName>
        <ecNumber evidence="3">1.1.1.1</ecNumber>
    </recommendedName>
</protein>
<feature type="domain" description="Alcohol dehydrogenase-like N-terminal" evidence="10">
    <location>
        <begin position="27"/>
        <end position="138"/>
    </location>
</feature>
<dbReference type="EMBL" id="LR586016">
    <property type="protein sequence ID" value="VIP04800.1"/>
    <property type="molecule type" value="Genomic_DNA"/>
</dbReference>
<keyword evidence="5 8" id="KW-0862">Zinc</keyword>
<name>A0A6C2YSV9_9BACT</name>
<keyword evidence="4 8" id="KW-0479">Metal-binding</keyword>
<gene>
    <name evidence="11" type="ORF">GMBLW1_43930</name>
</gene>
<dbReference type="SUPFAM" id="SSF51735">
    <property type="entry name" value="NAD(P)-binding Rossmann-fold domains"/>
    <property type="match status" value="1"/>
</dbReference>
<dbReference type="InterPro" id="IPR017743">
    <property type="entry name" value="ADH_phosphonate_catab-assoc"/>
</dbReference>
<dbReference type="SUPFAM" id="SSF50129">
    <property type="entry name" value="GroES-like"/>
    <property type="match status" value="1"/>
</dbReference>
<keyword evidence="7" id="KW-0520">NAD</keyword>
<accession>A0A6C2YSV9</accession>
<evidence type="ECO:0000256" key="3">
    <source>
        <dbReference type="ARBA" id="ARBA00013190"/>
    </source>
</evidence>
<dbReference type="InterPro" id="IPR011032">
    <property type="entry name" value="GroES-like_sf"/>
</dbReference>
<dbReference type="Proteomes" id="UP000464378">
    <property type="component" value="Chromosome"/>
</dbReference>
<dbReference type="Pfam" id="PF08240">
    <property type="entry name" value="ADH_N"/>
    <property type="match status" value="1"/>
</dbReference>
<dbReference type="FunCoup" id="A0A6C2YSV9">
    <property type="interactions" value="489"/>
</dbReference>
<dbReference type="RefSeq" id="WP_162659831.1">
    <property type="nucleotide sequence ID" value="NZ_LR593887.1"/>
</dbReference>
<dbReference type="InParanoid" id="A0A6C2YSV9"/>
<reference evidence="11" key="1">
    <citation type="submission" date="2019-04" db="EMBL/GenBank/DDBJ databases">
        <authorList>
            <consortium name="Science for Life Laboratories"/>
        </authorList>
    </citation>
    <scope>NUCLEOTIDE SEQUENCE</scope>
    <source>
        <strain evidence="11">MBLW1</strain>
    </source>
</reference>
<feature type="domain" description="Alcohol dehydrogenase-like C-terminal" evidence="9">
    <location>
        <begin position="189"/>
        <end position="318"/>
    </location>
</feature>
<dbReference type="GO" id="GO:0008270">
    <property type="term" value="F:zinc ion binding"/>
    <property type="evidence" value="ECO:0007669"/>
    <property type="project" value="InterPro"/>
</dbReference>
<keyword evidence="12" id="KW-1185">Reference proteome</keyword>
<dbReference type="InterPro" id="IPR002328">
    <property type="entry name" value="ADH_Zn_CS"/>
</dbReference>
<dbReference type="GO" id="GO:0004022">
    <property type="term" value="F:alcohol dehydrogenase (NAD+) activity"/>
    <property type="evidence" value="ECO:0007669"/>
    <property type="project" value="UniProtKB-EC"/>
</dbReference>
<dbReference type="Gene3D" id="3.90.180.10">
    <property type="entry name" value="Medium-chain alcohol dehydrogenases, catalytic domain"/>
    <property type="match status" value="1"/>
</dbReference>
<evidence type="ECO:0000313" key="11">
    <source>
        <dbReference type="EMBL" id="VIP04800.1"/>
    </source>
</evidence>
<dbReference type="PROSITE" id="PS00059">
    <property type="entry name" value="ADH_ZINC"/>
    <property type="match status" value="1"/>
</dbReference>
<dbReference type="InterPro" id="IPR036291">
    <property type="entry name" value="NAD(P)-bd_dom_sf"/>
</dbReference>
<sequence length="362" mass="38306">MSRAVLFTRAQEPFRVVDYPDPEPMGGEIRVRIRCCTICRSDLHTHSGRRVQPSPTILGHEITGRIDAFGPDARRVDAAGQPAEIGTRVTWAIAVGCGDCFYCQDDLPQKCEKPFKFGHTQVDPQRPLGGGLADTVMLTPLTQWFCVPDSVSDSMAAPANCATATVAGLLRTAGTIANRSVLVLGAGVLGVTACAMAQSLGASRVMVCDPSAESQQRAREFGATDTSGVDPSDQRAMIADATAGRGADVVLELAGVASSVQSAMQLARIGGQVILAGTVAPTPGVTFDPEQVVKRMLRISGVHNYHPRDLRAALDFLAGPGRAYPFESLVSRRYALAEVDAAFSDAHAHPGVRIAVMPQLEA</sequence>
<dbReference type="EMBL" id="LR593887">
    <property type="protein sequence ID" value="VTS06960.1"/>
    <property type="molecule type" value="Genomic_DNA"/>
</dbReference>
<keyword evidence="6" id="KW-0560">Oxidoreductase</keyword>
<dbReference type="CDD" id="cd08231">
    <property type="entry name" value="MDR_TM0436_like"/>
    <property type="match status" value="1"/>
</dbReference>
<evidence type="ECO:0000256" key="5">
    <source>
        <dbReference type="ARBA" id="ARBA00022833"/>
    </source>
</evidence>
<evidence type="ECO:0000256" key="8">
    <source>
        <dbReference type="RuleBase" id="RU361277"/>
    </source>
</evidence>